<evidence type="ECO:0000256" key="1">
    <source>
        <dbReference type="SAM" id="MobiDB-lite"/>
    </source>
</evidence>
<reference evidence="2" key="1">
    <citation type="submission" date="2022-04" db="EMBL/GenBank/DDBJ databases">
        <title>Carnegiea gigantea Genome sequencing and assembly v2.</title>
        <authorList>
            <person name="Copetti D."/>
            <person name="Sanderson M.J."/>
            <person name="Burquez A."/>
            <person name="Wojciechowski M.F."/>
        </authorList>
    </citation>
    <scope>NUCLEOTIDE SEQUENCE</scope>
    <source>
        <strain evidence="2">SGP5-SGP5p</strain>
        <tissue evidence="2">Aerial part</tissue>
    </source>
</reference>
<keyword evidence="3" id="KW-1185">Reference proteome</keyword>
<accession>A0A9Q1K092</accession>
<protein>
    <submittedName>
        <fullName evidence="2">Uncharacterized protein</fullName>
    </submittedName>
</protein>
<comment type="caution">
    <text evidence="2">The sequence shown here is derived from an EMBL/GenBank/DDBJ whole genome shotgun (WGS) entry which is preliminary data.</text>
</comment>
<organism evidence="2 3">
    <name type="scientific">Carnegiea gigantea</name>
    <dbReference type="NCBI Taxonomy" id="171969"/>
    <lineage>
        <taxon>Eukaryota</taxon>
        <taxon>Viridiplantae</taxon>
        <taxon>Streptophyta</taxon>
        <taxon>Embryophyta</taxon>
        <taxon>Tracheophyta</taxon>
        <taxon>Spermatophyta</taxon>
        <taxon>Magnoliopsida</taxon>
        <taxon>eudicotyledons</taxon>
        <taxon>Gunneridae</taxon>
        <taxon>Pentapetalae</taxon>
        <taxon>Caryophyllales</taxon>
        <taxon>Cactineae</taxon>
        <taxon>Cactaceae</taxon>
        <taxon>Cactoideae</taxon>
        <taxon>Echinocereeae</taxon>
        <taxon>Carnegiea</taxon>
    </lineage>
</organism>
<sequence>MVNDEDGESDDEDDDKFKGESTSSDGLESTESDVLENSHSDEFVINEDQIFDSNPGDDDKWERVYEGRFCELEDNVNYNKAIESLHKESPVACTWAMLSTSNTQHSKMGMNAHTSFETKNTGLLENGEAQYSAICLNTVLKSEYHKTTMTTAHCAWMNSNDVKMYIALYDGKRKFF</sequence>
<evidence type="ECO:0000313" key="3">
    <source>
        <dbReference type="Proteomes" id="UP001153076"/>
    </source>
</evidence>
<feature type="compositionally biased region" description="Acidic residues" evidence="1">
    <location>
        <begin position="1"/>
        <end position="14"/>
    </location>
</feature>
<evidence type="ECO:0000313" key="2">
    <source>
        <dbReference type="EMBL" id="KAJ8434378.1"/>
    </source>
</evidence>
<name>A0A9Q1K092_9CARY</name>
<dbReference type="AlphaFoldDB" id="A0A9Q1K092"/>
<feature type="region of interest" description="Disordered" evidence="1">
    <location>
        <begin position="1"/>
        <end position="58"/>
    </location>
</feature>
<proteinExistence type="predicted"/>
<dbReference type="Proteomes" id="UP001153076">
    <property type="component" value="Unassembled WGS sequence"/>
</dbReference>
<gene>
    <name evidence="2" type="ORF">Cgig2_014225</name>
</gene>
<dbReference type="EMBL" id="JAKOGI010000480">
    <property type="protein sequence ID" value="KAJ8434378.1"/>
    <property type="molecule type" value="Genomic_DNA"/>
</dbReference>